<dbReference type="HOGENOM" id="CLU_2373491_0_0_1"/>
<dbReference type="RefSeq" id="XP_007402756.1">
    <property type="nucleotide sequence ID" value="XM_007402694.1"/>
</dbReference>
<accession>K5UGT3</accession>
<keyword evidence="3" id="KW-1185">Reference proteome</keyword>
<dbReference type="InterPro" id="IPR045340">
    <property type="entry name" value="DUF6533"/>
</dbReference>
<protein>
    <recommendedName>
        <fullName evidence="1">DUF6533 domain-containing protein</fullName>
    </recommendedName>
</protein>
<name>K5UGT3_PHACS</name>
<gene>
    <name evidence="2" type="ORF">PHACADRAFT_202510</name>
</gene>
<sequence>MSSDFASDVSQTIASNIATFTTSALVFYDYLITLDQEVRTVWQQKFSIVSLLIVSTRWTLILQAASSLLPNGQIRYMISHDQTWKALKMKSNAAA</sequence>
<dbReference type="Pfam" id="PF20151">
    <property type="entry name" value="DUF6533"/>
    <property type="match status" value="1"/>
</dbReference>
<dbReference type="Proteomes" id="UP000008370">
    <property type="component" value="Unassembled WGS sequence"/>
</dbReference>
<evidence type="ECO:0000313" key="2">
    <source>
        <dbReference type="EMBL" id="EKM48691.1"/>
    </source>
</evidence>
<dbReference type="AlphaFoldDB" id="K5UGT3"/>
<feature type="domain" description="DUF6533" evidence="1">
    <location>
        <begin position="23"/>
        <end position="61"/>
    </location>
</feature>
<dbReference type="InParanoid" id="K5UGT3"/>
<proteinExistence type="predicted"/>
<dbReference type="KEGG" id="pco:PHACADRAFT_202510"/>
<organism evidence="2 3">
    <name type="scientific">Phanerochaete carnosa (strain HHB-10118-sp)</name>
    <name type="common">White-rot fungus</name>
    <name type="synonym">Peniophora carnosa</name>
    <dbReference type="NCBI Taxonomy" id="650164"/>
    <lineage>
        <taxon>Eukaryota</taxon>
        <taxon>Fungi</taxon>
        <taxon>Dikarya</taxon>
        <taxon>Basidiomycota</taxon>
        <taxon>Agaricomycotina</taxon>
        <taxon>Agaricomycetes</taxon>
        <taxon>Polyporales</taxon>
        <taxon>Phanerochaetaceae</taxon>
        <taxon>Phanerochaete</taxon>
    </lineage>
</organism>
<dbReference type="GeneID" id="18911902"/>
<evidence type="ECO:0000259" key="1">
    <source>
        <dbReference type="Pfam" id="PF20151"/>
    </source>
</evidence>
<dbReference type="EMBL" id="JH930811">
    <property type="protein sequence ID" value="EKM48691.1"/>
    <property type="molecule type" value="Genomic_DNA"/>
</dbReference>
<dbReference type="OrthoDB" id="2745134at2759"/>
<evidence type="ECO:0000313" key="3">
    <source>
        <dbReference type="Proteomes" id="UP000008370"/>
    </source>
</evidence>
<reference evidence="2 3" key="1">
    <citation type="journal article" date="2012" name="BMC Genomics">
        <title>Comparative genomics of the white-rot fungi, Phanerochaete carnosa and P. chrysosporium, to elucidate the genetic basis of the distinct wood types they colonize.</title>
        <authorList>
            <person name="Suzuki H."/>
            <person name="MacDonald J."/>
            <person name="Syed K."/>
            <person name="Salamov A."/>
            <person name="Hori C."/>
            <person name="Aerts A."/>
            <person name="Henrissat B."/>
            <person name="Wiebenga A."/>
            <person name="vanKuyk P.A."/>
            <person name="Barry K."/>
            <person name="Lindquist E."/>
            <person name="LaButti K."/>
            <person name="Lapidus A."/>
            <person name="Lucas S."/>
            <person name="Coutinho P."/>
            <person name="Gong Y."/>
            <person name="Samejima M."/>
            <person name="Mahadevan R."/>
            <person name="Abou-Zaid M."/>
            <person name="de Vries R.P."/>
            <person name="Igarashi K."/>
            <person name="Yadav J.S."/>
            <person name="Grigoriev I.V."/>
            <person name="Master E.R."/>
        </authorList>
    </citation>
    <scope>NUCLEOTIDE SEQUENCE [LARGE SCALE GENOMIC DNA]</scope>
    <source>
        <strain evidence="2 3">HHB-10118-sp</strain>
    </source>
</reference>